<keyword evidence="2" id="KW-1185">Reference proteome</keyword>
<organism evidence="1 2">
    <name type="scientific">Actinoplanes missouriensis (strain ATCC 14538 / DSM 43046 / CBS 188.64 / JCM 3121 / NBRC 102363 / NCIMB 12654 / NRRL B-3342 / UNCC 431)</name>
    <dbReference type="NCBI Taxonomy" id="512565"/>
    <lineage>
        <taxon>Bacteria</taxon>
        <taxon>Bacillati</taxon>
        <taxon>Actinomycetota</taxon>
        <taxon>Actinomycetes</taxon>
        <taxon>Micromonosporales</taxon>
        <taxon>Micromonosporaceae</taxon>
        <taxon>Actinoplanes</taxon>
    </lineage>
</organism>
<accession>I0H0S3</accession>
<gene>
    <name evidence="1" type="ordered locus">AMIS_13900</name>
</gene>
<reference evidence="1 2" key="1">
    <citation type="submission" date="2012-02" db="EMBL/GenBank/DDBJ databases">
        <title>Complete genome sequence of Actinoplanes missouriensis 431 (= NBRC 102363).</title>
        <authorList>
            <person name="Ohnishi Y."/>
            <person name="Ishikawa J."/>
            <person name="Sekine M."/>
            <person name="Hosoyama A."/>
            <person name="Harada T."/>
            <person name="Narita H."/>
            <person name="Hata T."/>
            <person name="Konno Y."/>
            <person name="Tutikane K."/>
            <person name="Fujita N."/>
            <person name="Horinouchi S."/>
            <person name="Hayakawa M."/>
        </authorList>
    </citation>
    <scope>NUCLEOTIDE SEQUENCE [LARGE SCALE GENOMIC DNA]</scope>
    <source>
        <strain evidence="2">ATCC 14538 / DSM 43046 / CBS 188.64 / JCM 3121 / NBRC 102363 / NCIMB 12654 / NRRL B-3342 / UNCC 431</strain>
    </source>
</reference>
<dbReference type="STRING" id="512565.AMIS_13900"/>
<dbReference type="PATRIC" id="fig|512565.3.peg.1397"/>
<dbReference type="eggNOG" id="ENOG50331DK">
    <property type="taxonomic scope" value="Bacteria"/>
</dbReference>
<sequence length="87" mass="10400">MNQADLEHLTQFVRSRRGVEAFIEPQTTVTETTLLLVAHDGEWTRRRIESPEIARRFAHQLAMPIYDIKLMGYPQRMRDYNERRKRG</sequence>
<dbReference type="KEGG" id="ams:AMIS_13900"/>
<dbReference type="Proteomes" id="UP000007882">
    <property type="component" value="Chromosome"/>
</dbReference>
<proteinExistence type="predicted"/>
<evidence type="ECO:0000313" key="2">
    <source>
        <dbReference type="Proteomes" id="UP000007882"/>
    </source>
</evidence>
<dbReference type="AlphaFoldDB" id="I0H0S3"/>
<protein>
    <submittedName>
        <fullName evidence="1">Uncharacterized protein</fullName>
    </submittedName>
</protein>
<evidence type="ECO:0000313" key="1">
    <source>
        <dbReference type="EMBL" id="BAL86610.1"/>
    </source>
</evidence>
<dbReference type="EMBL" id="AP012319">
    <property type="protein sequence ID" value="BAL86610.1"/>
    <property type="molecule type" value="Genomic_DNA"/>
</dbReference>
<dbReference type="HOGENOM" id="CLU_129731_0_0_11"/>
<name>I0H0S3_ACTM4</name>